<reference evidence="7" key="1">
    <citation type="journal article" date="2020" name="mSystems">
        <title>Genome- and Community-Level Interaction Insights into Carbon Utilization and Element Cycling Functions of Hydrothermarchaeota in Hydrothermal Sediment.</title>
        <authorList>
            <person name="Zhou Z."/>
            <person name="Liu Y."/>
            <person name="Xu W."/>
            <person name="Pan J."/>
            <person name="Luo Z.H."/>
            <person name="Li M."/>
        </authorList>
    </citation>
    <scope>NUCLEOTIDE SEQUENCE [LARGE SCALE GENOMIC DNA]</scope>
    <source>
        <strain evidence="7">SpSt-637</strain>
        <strain evidence="6">SpSt-667</strain>
    </source>
</reference>
<dbReference type="GO" id="GO:0006388">
    <property type="term" value="P:tRNA splicing, via endonucleolytic cleavage and ligation"/>
    <property type="evidence" value="ECO:0007669"/>
    <property type="project" value="InterPro"/>
</dbReference>
<evidence type="ECO:0000256" key="3">
    <source>
        <dbReference type="ARBA" id="ARBA00024798"/>
    </source>
</evidence>
<dbReference type="CDD" id="cd22363">
    <property type="entry name" value="tRNA-intron_lyase_C"/>
    <property type="match status" value="1"/>
</dbReference>
<evidence type="ECO:0000259" key="5">
    <source>
        <dbReference type="Pfam" id="PF02778"/>
    </source>
</evidence>
<keyword evidence="2 7" id="KW-0456">Lyase</keyword>
<accession>A0A7C4NLJ9</accession>
<comment type="caution">
    <text evidence="7">The sequence shown here is derived from an EMBL/GenBank/DDBJ whole genome shotgun (WGS) entry which is preliminary data.</text>
</comment>
<dbReference type="InterPro" id="IPR006676">
    <property type="entry name" value="tRNA_splic"/>
</dbReference>
<feature type="domain" description="tRNA intron endonuclease N-terminal" evidence="5">
    <location>
        <begin position="13"/>
        <end position="84"/>
    </location>
</feature>
<keyword evidence="1" id="KW-0819">tRNA processing</keyword>
<dbReference type="EMBL" id="DTCK01000036">
    <property type="protein sequence ID" value="HGQ36177.1"/>
    <property type="molecule type" value="Genomic_DNA"/>
</dbReference>
<dbReference type="Pfam" id="PF02778">
    <property type="entry name" value="tRNA_int_endo_N"/>
    <property type="match status" value="1"/>
</dbReference>
<dbReference type="AlphaFoldDB" id="A0A7C4NLJ9"/>
<name>A0A7C4NLJ9_9CREN</name>
<dbReference type="PANTHER" id="PTHR21227:SF0">
    <property type="entry name" value="TRNA-SPLICING ENDONUCLEASE SUBUNIT SEN2"/>
    <property type="match status" value="1"/>
</dbReference>
<evidence type="ECO:0000313" key="6">
    <source>
        <dbReference type="EMBL" id="HGQ36177.1"/>
    </source>
</evidence>
<dbReference type="PIRSF" id="PIRSF005285">
    <property type="entry name" value="tRNA_splic_archaea"/>
    <property type="match status" value="1"/>
</dbReference>
<dbReference type="PANTHER" id="PTHR21227">
    <property type="entry name" value="TRNA-SPLICING ENDONUCLEASE SUBUNIT SEN2"/>
    <property type="match status" value="1"/>
</dbReference>
<dbReference type="FunFam" id="3.40.1350.10:FF:000006">
    <property type="entry name" value="tRNA-splicing endonuclease"/>
    <property type="match status" value="1"/>
</dbReference>
<feature type="domain" description="tRNA intron endonuclease catalytic" evidence="4">
    <location>
        <begin position="95"/>
        <end position="176"/>
    </location>
</feature>
<evidence type="ECO:0000256" key="1">
    <source>
        <dbReference type="ARBA" id="ARBA00022694"/>
    </source>
</evidence>
<dbReference type="InterPro" id="IPR036167">
    <property type="entry name" value="tRNA_intron_Endo_cat-like_sf"/>
</dbReference>
<dbReference type="GO" id="GO:0000213">
    <property type="term" value="F:tRNA-intron lyase activity"/>
    <property type="evidence" value="ECO:0007669"/>
    <property type="project" value="UniProtKB-EC"/>
</dbReference>
<dbReference type="Pfam" id="PF01974">
    <property type="entry name" value="tRNA_int_endo"/>
    <property type="match status" value="1"/>
</dbReference>
<dbReference type="InterPro" id="IPR036740">
    <property type="entry name" value="tRNA_intron_Endonuc_N_sf"/>
</dbReference>
<dbReference type="EMBL" id="DTBD01000008">
    <property type="protein sequence ID" value="HGQ63807.1"/>
    <property type="molecule type" value="Genomic_DNA"/>
</dbReference>
<dbReference type="InterPro" id="IPR011856">
    <property type="entry name" value="tRNA_endonuc-like_dom_sf"/>
</dbReference>
<dbReference type="InterPro" id="IPR006677">
    <property type="entry name" value="tRNA_intron_Endonuc_cat-like"/>
</dbReference>
<protein>
    <submittedName>
        <fullName evidence="7">tRNA-intron lyase</fullName>
        <ecNumber evidence="7">4.6.1.16</ecNumber>
    </submittedName>
</protein>
<dbReference type="Gene3D" id="3.40.1350.10">
    <property type="match status" value="1"/>
</dbReference>
<evidence type="ECO:0000313" key="7">
    <source>
        <dbReference type="EMBL" id="HGQ63807.1"/>
    </source>
</evidence>
<dbReference type="EC" id="4.6.1.16" evidence="7"/>
<dbReference type="SUPFAM" id="SSF55267">
    <property type="entry name" value="tRNA-intron endonuclease N-terminal domain-like"/>
    <property type="match status" value="1"/>
</dbReference>
<dbReference type="InterPro" id="IPR006678">
    <property type="entry name" value="tRNA_intron_Endonuc_N"/>
</dbReference>
<evidence type="ECO:0000256" key="2">
    <source>
        <dbReference type="ARBA" id="ARBA00023239"/>
    </source>
</evidence>
<dbReference type="GO" id="GO:0005737">
    <property type="term" value="C:cytoplasm"/>
    <property type="evidence" value="ECO:0007669"/>
    <property type="project" value="TreeGrafter"/>
</dbReference>
<organism evidence="7">
    <name type="scientific">Ignisphaera aggregans</name>
    <dbReference type="NCBI Taxonomy" id="334771"/>
    <lineage>
        <taxon>Archaea</taxon>
        <taxon>Thermoproteota</taxon>
        <taxon>Thermoprotei</taxon>
        <taxon>Desulfurococcales</taxon>
        <taxon>Desulfurococcaceae</taxon>
        <taxon>Ignisphaera</taxon>
    </lineage>
</organism>
<comment type="function">
    <text evidence="3">Endonuclease that removes tRNA introns. Cleaves pre-tRNA at the 5'- and 3'-splice sites to release the intron. The products are an intron and two tRNA half-molecules bearing 2',3' cyclic phosphate and 5'-OH termini. Recognizes a pseudosymmetric substrate in which 2 bulged loops of 3 bases are separated by a stem of 4 bp.</text>
</comment>
<dbReference type="InterPro" id="IPR016442">
    <property type="entry name" value="tRNA_splic_arch_short"/>
</dbReference>
<gene>
    <name evidence="7" type="primary">endA</name>
    <name evidence="7" type="ORF">ENU08_00980</name>
    <name evidence="6" type="ORF">ENU41_05820</name>
</gene>
<proteinExistence type="predicted"/>
<sequence>MAVHDKSILAEASVVGRKAITLDVEEGGILFKQFYGKPLAVAKPRVDQKYEEPLVLSLYEALYLCERNTIKVEIGGEHVDCETLKQYCRKVSHNFDVKYKVYKYLRDRNYIIRSGIKYGADFAVYTLGPGYEHAPYVVVVAPKHYKLRPADIVALGRVSHSVKKRTVLAIVDENRDNIHYIVFKWVKI</sequence>
<dbReference type="SUPFAM" id="SSF53032">
    <property type="entry name" value="tRNA-intron endonuclease catalytic domain-like"/>
    <property type="match status" value="1"/>
</dbReference>
<dbReference type="NCBIfam" id="TIGR00324">
    <property type="entry name" value="endA"/>
    <property type="match status" value="1"/>
</dbReference>
<dbReference type="Gene3D" id="3.40.1170.20">
    <property type="entry name" value="tRNA intron endonuclease, N-terminal domain"/>
    <property type="match status" value="1"/>
</dbReference>
<dbReference type="GO" id="GO:0003676">
    <property type="term" value="F:nucleic acid binding"/>
    <property type="evidence" value="ECO:0007669"/>
    <property type="project" value="InterPro"/>
</dbReference>
<evidence type="ECO:0000259" key="4">
    <source>
        <dbReference type="Pfam" id="PF01974"/>
    </source>
</evidence>